<evidence type="ECO:0000313" key="1">
    <source>
        <dbReference type="EMBL" id="ADW71330.1"/>
    </source>
</evidence>
<dbReference type="PANTHER" id="PTHR37494:SF1">
    <property type="entry name" value="STAPHYLOCOCCUS AUREUS SURFACE PROTEIN A"/>
    <property type="match status" value="1"/>
</dbReference>
<gene>
    <name evidence="1" type="ordered locus">AciX9_4378</name>
</gene>
<dbReference type="RefSeq" id="WP_013573049.1">
    <property type="nucleotide sequence ID" value="NC_015058.1"/>
</dbReference>
<dbReference type="GO" id="GO:0016020">
    <property type="term" value="C:membrane"/>
    <property type="evidence" value="ECO:0007669"/>
    <property type="project" value="InterPro"/>
</dbReference>
<name>E8X796_GRATM</name>
<proteinExistence type="predicted"/>
<accession>E8X796</accession>
<dbReference type="Gene3D" id="2.60.40.10">
    <property type="entry name" value="Immunoglobulins"/>
    <property type="match status" value="10"/>
</dbReference>
<sequence length="1565" mass="154528">MSNIPAVKSLLDLSWSTRSFKRLVAIFRSDKAFASFTLISIGMFVLSGCGTGGYPGGGIESLSVSTSTIDAGQSIPVTALVSGSSSVTWSLSGPVCVDTGCGSISNVTGKTTTYTAPASLTSPLKVVLTGSVAGTTNHQIDTITVNPDPIISGTPPAGVVGLTYSTTLIAVPGTAPMKWSIVSGSVPPGLTFDTTSGKIAGTPTIPGTSSITVQLTDSSDIPFSVTAVETITITAAPLPLVVLAGNPPLGTVGLAYGTTIHASGGVLPYSWSLASGSLPPGLTLSASTGVISGIPTLPGTFVFTAQVQDAVGTRATGVFTITISPAPLGLTTGTLPTGTVGVPYNATVAVSGGTGPYSCSLTGPLQAGLSINACNVSGTPTVSGTVSLVVKASDSSNPTLITTGTVGLTINPAPLVITTSTLPNGTVGIPYSATIGVSGGTAPYTCSLTGPLQAGLSITACTVSGTPTAAGTVSLNVKAYDSSSPILTTNGPVGLTINPAPLVITTTTLPNGTVGIPYNATIAVTGGTAPYLCTLTGALQAGLSITGCTVSGTPTVSGTVSLNVKASDSSNPTLTTTGIVGLTINPAPLVITTTTLPNGTVGIPYNATIAVTGGTAPYTCTLTGPLQAGLSITGCTVSGTPTVSGTVSLNVKASDSSNPTLTTTGIVGLTINPAPLVITTSTLPNGTVGIPYNATIAVTGGTAPYTCTLTGPLQAGLSITGCTVSGTPTVSGTVSLNVKASDSSNPTLTTTGIVGLTINPAPLVLVIASPPPATVGVPYTGPISVTGGTGPYTCVLTGGTLPAGLTISNCTISGTPTTPGTTTVTITATDSSSPTITTTGPVTIVVNPATPTLTITSPPDATVGTPYTGPIGVTGGTAPYTCTLVSGTLPPGLTINNCTITGTPTTPGKTIVTITATDSGNPIATTTAPITINVLPVPPLTFTGSLPNATLNVPYTQTLAAAGGIAPYTYTITAGTLPPGITMSSTGVVSGTPTVVGASSFTVTATDSEGTPQTASLPLVLLVVYPTTPNDPELKGPYAFLFQGYDDEVAGALSYQTATVGSFTADGTGVLTSGELDSNHQSSNPTGTTIATNELLGTYTIGTDNRGTLAITTLNADGTVAGTATYAITLKAPVAPSTISVQADFIESDSNQLQGTKGSGTLLAQDATSYTAGLTGSYVFGLSGETPCLPACTIGISAGPVASVGVFSTDGAGNLTAGTSDENIASTKYPNQALTGSYTAADGNGRLQLTMPTAGAPAGVYPSDYAVYVVSANRAFILSNDKHSSYVLLGGSAQKQTQTSFTNLSMTGPYIGYENSPTNPGLIGVTLQNVLNLSSATIFRGVGDGAGNCNTTSVDTGGLTQLANGLTGLGSGVPILNALLGSYASTGNSACTVAGNGRVVLNYPAPSGLLPGILALLGLPDVPPPARVAYLASPNQGYFLETGYAGLGNLEAQTGAPFTLANTFTGTYVYGSAPASTVASIDSAGFIQSNGDGTATSTLDLNIGVGTINVLQLGVTTPSTYTAPDSTTGRFTLNGTTVVYAINHNRYVLVDENPLTTSPSVTVLY</sequence>
<organism evidence="2">
    <name type="scientific">Granulicella tundricola (strain ATCC BAA-1859 / DSM 23138 / MP5ACTX9)</name>
    <dbReference type="NCBI Taxonomy" id="1198114"/>
    <lineage>
        <taxon>Bacteria</taxon>
        <taxon>Pseudomonadati</taxon>
        <taxon>Acidobacteriota</taxon>
        <taxon>Terriglobia</taxon>
        <taxon>Terriglobales</taxon>
        <taxon>Acidobacteriaceae</taxon>
        <taxon>Granulicella</taxon>
    </lineage>
</organism>
<dbReference type="CDD" id="cd11304">
    <property type="entry name" value="Cadherin_repeat"/>
    <property type="match status" value="1"/>
</dbReference>
<dbReference type="InterPro" id="IPR015919">
    <property type="entry name" value="Cadherin-like_sf"/>
</dbReference>
<dbReference type="Pfam" id="PF05345">
    <property type="entry name" value="He_PIG"/>
    <property type="match status" value="5"/>
</dbReference>
<evidence type="ECO:0000313" key="2">
    <source>
        <dbReference type="Proteomes" id="UP000000343"/>
    </source>
</evidence>
<reference evidence="2" key="1">
    <citation type="submission" date="2011-01" db="EMBL/GenBank/DDBJ databases">
        <title>Complete sequence of plasmid3 of Acidobacterium sp. MP5ACTX9.</title>
        <authorList>
            <consortium name="US DOE Joint Genome Institute"/>
            <person name="Lucas S."/>
            <person name="Copeland A."/>
            <person name="Lapidus A."/>
            <person name="Cheng J.-F."/>
            <person name="Goodwin L."/>
            <person name="Pitluck S."/>
            <person name="Teshima H."/>
            <person name="Detter J.C."/>
            <person name="Han C."/>
            <person name="Tapia R."/>
            <person name="Land M."/>
            <person name="Hauser L."/>
            <person name="Kyrpides N."/>
            <person name="Ivanova N."/>
            <person name="Ovchinnikova G."/>
            <person name="Pagani I."/>
            <person name="Rawat S.R."/>
            <person name="Mannisto M."/>
            <person name="Haggblom M.M."/>
            <person name="Woyke T."/>
        </authorList>
    </citation>
    <scope>NUCLEOTIDE SEQUENCE [LARGE SCALE GENOMIC DNA]</scope>
    <source>
        <strain evidence="2">MP5ACTX9</strain>
        <plasmid evidence="2">Plasmid pACIX903</plasmid>
    </source>
</reference>
<dbReference type="SUPFAM" id="SSF49313">
    <property type="entry name" value="Cadherin-like"/>
    <property type="match status" value="3"/>
</dbReference>
<dbReference type="HOGENOM" id="CLU_001292_0_0_0"/>
<protein>
    <submittedName>
        <fullName evidence="1">Ig family protein</fullName>
    </submittedName>
</protein>
<dbReference type="GO" id="GO:0005509">
    <property type="term" value="F:calcium ion binding"/>
    <property type="evidence" value="ECO:0007669"/>
    <property type="project" value="InterPro"/>
</dbReference>
<dbReference type="KEGG" id="acm:AciX9_4378"/>
<dbReference type="InterPro" id="IPR013783">
    <property type="entry name" value="Ig-like_fold"/>
</dbReference>
<keyword evidence="2" id="KW-1185">Reference proteome</keyword>
<dbReference type="EMBL" id="CP002483">
    <property type="protein sequence ID" value="ADW71330.1"/>
    <property type="molecule type" value="Genomic_DNA"/>
</dbReference>
<dbReference type="OrthoDB" id="98106at2"/>
<dbReference type="Proteomes" id="UP000000343">
    <property type="component" value="Plasmid pACIX903"/>
</dbReference>
<dbReference type="PANTHER" id="PTHR37494">
    <property type="entry name" value="HEMAGGLUTININ"/>
    <property type="match status" value="1"/>
</dbReference>
<keyword evidence="1" id="KW-0614">Plasmid</keyword>
<geneLocation type="plasmid" evidence="1 2">
    <name>pACIX903</name>
</geneLocation>